<reference evidence="1 2" key="1">
    <citation type="submission" date="2018-12" db="EMBL/GenBank/DDBJ databases">
        <authorList>
            <person name="Li K."/>
        </authorList>
    </citation>
    <scope>NUCLEOTIDE SEQUENCE [LARGE SCALE GENOMIC DNA]</scope>
    <source>
        <strain evidence="2">CR22</strain>
    </source>
</reference>
<accession>A0A3Q9BZ55</accession>
<gene>
    <name evidence="1" type="ORF">EJC51_18480</name>
</gene>
<dbReference type="RefSeq" id="WP_126272091.1">
    <property type="nucleotide sequence ID" value="NZ_CP034463.1"/>
</dbReference>
<sequence length="122" mass="13820">MTQSQDLTPGGIEPLTAELLRLCRQLDRAERPEDLANILTPIVDRSHGALHLIAQIFDVIATTCADFALQDPYANDLQDLCCDAYSELATHRDRFNGLDEQFRTFSPDVTRIPRGQRPVRPW</sequence>
<dbReference type="EMBL" id="CP034463">
    <property type="protein sequence ID" value="AZP17901.1"/>
    <property type="molecule type" value="Genomic_DNA"/>
</dbReference>
<dbReference type="Proteomes" id="UP000280197">
    <property type="component" value="Chromosome"/>
</dbReference>
<name>A0A3Q9BZ55_9ACTN</name>
<dbReference type="AlphaFoldDB" id="A0A3Q9BZ55"/>
<organism evidence="1 2">
    <name type="scientific">Streptomyces aquilus</name>
    <dbReference type="NCBI Taxonomy" id="2548456"/>
    <lineage>
        <taxon>Bacteria</taxon>
        <taxon>Bacillati</taxon>
        <taxon>Actinomycetota</taxon>
        <taxon>Actinomycetes</taxon>
        <taxon>Kitasatosporales</taxon>
        <taxon>Streptomycetaceae</taxon>
        <taxon>Streptomyces</taxon>
    </lineage>
</organism>
<dbReference type="KEGG" id="saqu:EJC51_18480"/>
<evidence type="ECO:0000313" key="1">
    <source>
        <dbReference type="EMBL" id="AZP17901.1"/>
    </source>
</evidence>
<proteinExistence type="predicted"/>
<protein>
    <submittedName>
        <fullName evidence="1">Uncharacterized protein</fullName>
    </submittedName>
</protein>
<evidence type="ECO:0000313" key="2">
    <source>
        <dbReference type="Proteomes" id="UP000280197"/>
    </source>
</evidence>
<keyword evidence="2" id="KW-1185">Reference proteome</keyword>